<evidence type="ECO:0000259" key="3">
    <source>
        <dbReference type="Pfam" id="PF14111"/>
    </source>
</evidence>
<evidence type="ECO:0000259" key="2">
    <source>
        <dbReference type="Pfam" id="PF03372"/>
    </source>
</evidence>
<dbReference type="Pfam" id="PF14392">
    <property type="entry name" value="zf-CCHC_4"/>
    <property type="match status" value="1"/>
</dbReference>
<proteinExistence type="predicted"/>
<reference evidence="5" key="1">
    <citation type="submission" date="2022-02" db="EMBL/GenBank/DDBJ databases">
        <authorList>
            <person name="Henning P.M."/>
            <person name="McCubbin A.G."/>
            <person name="Shore J.S."/>
        </authorList>
    </citation>
    <scope>NUCLEOTIDE SEQUENCE</scope>
    <source>
        <strain evidence="5">F60SS</strain>
        <tissue evidence="5">Leaves</tissue>
    </source>
</reference>
<dbReference type="Gene3D" id="3.60.10.10">
    <property type="entry name" value="Endonuclease/exonuclease/phosphatase"/>
    <property type="match status" value="1"/>
</dbReference>
<name>A0A9Q0J2I8_9ROSI</name>
<organism evidence="5 6">
    <name type="scientific">Turnera subulata</name>
    <dbReference type="NCBI Taxonomy" id="218843"/>
    <lineage>
        <taxon>Eukaryota</taxon>
        <taxon>Viridiplantae</taxon>
        <taxon>Streptophyta</taxon>
        <taxon>Embryophyta</taxon>
        <taxon>Tracheophyta</taxon>
        <taxon>Spermatophyta</taxon>
        <taxon>Magnoliopsida</taxon>
        <taxon>eudicotyledons</taxon>
        <taxon>Gunneridae</taxon>
        <taxon>Pentapetalae</taxon>
        <taxon>rosids</taxon>
        <taxon>fabids</taxon>
        <taxon>Malpighiales</taxon>
        <taxon>Passifloraceae</taxon>
        <taxon>Turnera</taxon>
    </lineage>
</organism>
<dbReference type="InterPro" id="IPR025836">
    <property type="entry name" value="Zn_knuckle_CX2CX4HX4C"/>
</dbReference>
<evidence type="ECO:0000256" key="1">
    <source>
        <dbReference type="SAM" id="MobiDB-lite"/>
    </source>
</evidence>
<feature type="compositionally biased region" description="Polar residues" evidence="1">
    <location>
        <begin position="346"/>
        <end position="358"/>
    </location>
</feature>
<feature type="region of interest" description="Disordered" evidence="1">
    <location>
        <begin position="346"/>
        <end position="429"/>
    </location>
</feature>
<evidence type="ECO:0000313" key="6">
    <source>
        <dbReference type="Proteomes" id="UP001141552"/>
    </source>
</evidence>
<gene>
    <name evidence="5" type="ORF">Tsubulata_016776</name>
</gene>
<protein>
    <recommendedName>
        <fullName evidence="7">CCHC-type domain-containing protein</fullName>
    </recommendedName>
</protein>
<sequence length="762" mass="86543">MTQPPTPLPTLKLTENVERGRTFRTLVLAGRVLSDYPVLLNTVNSIVQKVWSPRKALHVKEVNSNTFLFSFEEARDRLKALRGGPWTLNGNHLVLKEWPVGLALDEIDFSSSDFWVHVHGLLPEQLEESNAQCIAECIGIFLEMDLSADNGVCHNDVMRIKVRLDTQKPLMPGIKNTRPDGSSMWLRLRYERLPRFCMQCGRMGHLKQICSFNGTGWYGVDREPYEANKFGPWMCVDHNPSKIRIPTPDLVHREVEGAFGSPRRGRSLPPSPRAARGAWARGNGRWALFEDRQQRDAQKKAQKATAPSLPCRQHAETALGERERSMALEELCSILGFDLTNLSLRSPPNIPSQSNMPCNTHAERNPMRPDEINISSTYHSPLLRRTQSDISNSNPTGESSLPKPPSQKRKGPAQSPAKSPRRKKQTPPDLIPKALETLHPLSPINLRSSLLTQHLEPISPLTHNHEPGSNLTAPTKPFSLGSTGSAPSRKTPQKAQARNKNTQPSSTSPPDCHGRGGGLALFWHNDITVNLQSLSLGHIDIILHDRSSPARRLTGFYGNPVREERFHSWNILRRLKPMVDLPWLCFGDFNEVVRREEMQGFGERTEHQMHLFRDALDFCGLGDMGFYGYPFTWDNRREGSANVQVRLDRAVSSMAWQQMFPDFKVTHIPDYHSDHLPIKIDLVGSKWRRRQYFRFEEHWAKDAECAQVIESQWTPMEEVCSLTDIISTIGNTRVELLRWNRCKSDMHPIFQNSILLPSSFNT</sequence>
<dbReference type="GO" id="GO:0003824">
    <property type="term" value="F:catalytic activity"/>
    <property type="evidence" value="ECO:0007669"/>
    <property type="project" value="InterPro"/>
</dbReference>
<evidence type="ECO:0008006" key="7">
    <source>
        <dbReference type="Google" id="ProtNLM"/>
    </source>
</evidence>
<dbReference type="PANTHER" id="PTHR33710:SF71">
    <property type="entry name" value="ENDONUCLEASE_EXONUCLEASE_PHOSPHATASE DOMAIN-CONTAINING PROTEIN"/>
    <property type="match status" value="1"/>
</dbReference>
<feature type="compositionally biased region" description="Basic and acidic residues" evidence="1">
    <location>
        <begin position="361"/>
        <end position="371"/>
    </location>
</feature>
<feature type="domain" description="Zinc knuckle CX2CX4HX4C" evidence="4">
    <location>
        <begin position="164"/>
        <end position="211"/>
    </location>
</feature>
<feature type="domain" description="Endonuclease/exonuclease/phosphatase" evidence="2">
    <location>
        <begin position="513"/>
        <end position="653"/>
    </location>
</feature>
<reference evidence="5" key="2">
    <citation type="journal article" date="2023" name="Plants (Basel)">
        <title>Annotation of the Turnera subulata (Passifloraceae) Draft Genome Reveals the S-Locus Evolved after the Divergence of Turneroideae from Passifloroideae in a Stepwise Manner.</title>
        <authorList>
            <person name="Henning P.M."/>
            <person name="Roalson E.H."/>
            <person name="Mir W."/>
            <person name="McCubbin A.G."/>
            <person name="Shore J.S."/>
        </authorList>
    </citation>
    <scope>NUCLEOTIDE SEQUENCE</scope>
    <source>
        <strain evidence="5">F60SS</strain>
    </source>
</reference>
<dbReference type="Pfam" id="PF03372">
    <property type="entry name" value="Exo_endo_phos"/>
    <property type="match status" value="1"/>
</dbReference>
<dbReference type="InterPro" id="IPR025558">
    <property type="entry name" value="DUF4283"/>
</dbReference>
<dbReference type="OrthoDB" id="1744525at2759"/>
<dbReference type="SUPFAM" id="SSF56219">
    <property type="entry name" value="DNase I-like"/>
    <property type="match status" value="1"/>
</dbReference>
<accession>A0A9Q0J2I8</accession>
<dbReference type="EMBL" id="JAKUCV010006466">
    <property type="protein sequence ID" value="KAJ4827191.1"/>
    <property type="molecule type" value="Genomic_DNA"/>
</dbReference>
<feature type="compositionally biased region" description="Polar residues" evidence="1">
    <location>
        <begin position="480"/>
        <end position="509"/>
    </location>
</feature>
<feature type="compositionally biased region" description="Polar residues" evidence="1">
    <location>
        <begin position="388"/>
        <end position="399"/>
    </location>
</feature>
<evidence type="ECO:0000259" key="4">
    <source>
        <dbReference type="Pfam" id="PF14392"/>
    </source>
</evidence>
<keyword evidence="6" id="KW-1185">Reference proteome</keyword>
<dbReference type="InterPro" id="IPR005135">
    <property type="entry name" value="Endo/exonuclease/phosphatase"/>
</dbReference>
<dbReference type="Proteomes" id="UP001141552">
    <property type="component" value="Unassembled WGS sequence"/>
</dbReference>
<dbReference type="InterPro" id="IPR036691">
    <property type="entry name" value="Endo/exonu/phosph_ase_sf"/>
</dbReference>
<dbReference type="Pfam" id="PF14111">
    <property type="entry name" value="DUF4283"/>
    <property type="match status" value="1"/>
</dbReference>
<comment type="caution">
    <text evidence="5">The sequence shown here is derived from an EMBL/GenBank/DDBJ whole genome shotgun (WGS) entry which is preliminary data.</text>
</comment>
<dbReference type="PANTHER" id="PTHR33710">
    <property type="entry name" value="BNAC02G09200D PROTEIN"/>
    <property type="match status" value="1"/>
</dbReference>
<feature type="domain" description="DUF4283" evidence="3">
    <location>
        <begin position="28"/>
        <end position="100"/>
    </location>
</feature>
<dbReference type="AlphaFoldDB" id="A0A9Q0J2I8"/>
<feature type="region of interest" description="Disordered" evidence="1">
    <location>
        <begin position="459"/>
        <end position="513"/>
    </location>
</feature>
<evidence type="ECO:0000313" key="5">
    <source>
        <dbReference type="EMBL" id="KAJ4827191.1"/>
    </source>
</evidence>